<keyword evidence="9" id="KW-1185">Reference proteome</keyword>
<dbReference type="EC" id="1.3.3.3" evidence="4"/>
<dbReference type="PANTHER" id="PTHR10755:SF0">
    <property type="entry name" value="OXYGEN-DEPENDENT COPROPORPHYRINOGEN-III OXIDASE, MITOCHONDRIAL"/>
    <property type="match status" value="1"/>
</dbReference>
<dbReference type="PATRIC" id="fig|400092.3.peg.4013"/>
<name>A0A0E3ZJ81_9BACT</name>
<evidence type="ECO:0000256" key="3">
    <source>
        <dbReference type="ARBA" id="ARBA00011738"/>
    </source>
</evidence>
<evidence type="ECO:0000256" key="2">
    <source>
        <dbReference type="ARBA" id="ARBA00010644"/>
    </source>
</evidence>
<keyword evidence="7" id="KW-0627">Porphyrin biosynthesis</keyword>
<evidence type="ECO:0000313" key="8">
    <source>
        <dbReference type="EMBL" id="AKD05808.1"/>
    </source>
</evidence>
<accession>A0A0E3ZJ81</accession>
<evidence type="ECO:0000313" key="9">
    <source>
        <dbReference type="Proteomes" id="UP000033109"/>
    </source>
</evidence>
<dbReference type="HOGENOM" id="CLU_026169_0_1_10"/>
<dbReference type="PRINTS" id="PR00073">
    <property type="entry name" value="COPRGNOXDASE"/>
</dbReference>
<dbReference type="AlphaFoldDB" id="A0A0E3ZJ81"/>
<comment type="subunit">
    <text evidence="3">Homodimer.</text>
</comment>
<dbReference type="KEGG" id="pko:PKOR_18325"/>
<dbReference type="GO" id="GO:0006782">
    <property type="term" value="P:protoporphyrinogen IX biosynthetic process"/>
    <property type="evidence" value="ECO:0007669"/>
    <property type="project" value="TreeGrafter"/>
</dbReference>
<evidence type="ECO:0000256" key="6">
    <source>
        <dbReference type="ARBA" id="ARBA00023133"/>
    </source>
</evidence>
<proteinExistence type="inferred from homology"/>
<evidence type="ECO:0000256" key="4">
    <source>
        <dbReference type="ARBA" id="ARBA00012869"/>
    </source>
</evidence>
<evidence type="ECO:0000256" key="5">
    <source>
        <dbReference type="ARBA" id="ARBA00023002"/>
    </source>
</evidence>
<organism evidence="8 9">
    <name type="scientific">Pontibacter korlensis</name>
    <dbReference type="NCBI Taxonomy" id="400092"/>
    <lineage>
        <taxon>Bacteria</taxon>
        <taxon>Pseudomonadati</taxon>
        <taxon>Bacteroidota</taxon>
        <taxon>Cytophagia</taxon>
        <taxon>Cytophagales</taxon>
        <taxon>Hymenobacteraceae</taxon>
        <taxon>Pontibacter</taxon>
    </lineage>
</organism>
<dbReference type="STRING" id="400092.PKOR_18325"/>
<dbReference type="OrthoDB" id="9777553at2"/>
<dbReference type="NCBIfam" id="NF003727">
    <property type="entry name" value="PRK05330.1"/>
    <property type="match status" value="1"/>
</dbReference>
<evidence type="ECO:0000256" key="7">
    <source>
        <dbReference type="ARBA" id="ARBA00023244"/>
    </source>
</evidence>
<dbReference type="EMBL" id="CP009621">
    <property type="protein sequence ID" value="AKD05808.1"/>
    <property type="molecule type" value="Genomic_DNA"/>
</dbReference>
<dbReference type="RefSeq" id="WP_046314636.1">
    <property type="nucleotide sequence ID" value="NZ_CBCSCY010000008.1"/>
</dbReference>
<dbReference type="PIRSF" id="PIRSF000166">
    <property type="entry name" value="Coproporphyri_ox"/>
    <property type="match status" value="1"/>
</dbReference>
<dbReference type="InterPro" id="IPR001260">
    <property type="entry name" value="Coprogen_oxidase_aer"/>
</dbReference>
<sequence>MFKEEVEAFMRQFQSDLCHALETCDGGATFSSEIWQHEGGGGGSTRVIENGNVLEKGGVNFSAVQGELSPQFLKALQMPDPAYFATGVSVVMHPHSPMVPITHMNVRYFEAGNGQAWFGGGIDLTPIYVDLKQAREFHEQMKAVCDKHHPSYYPEFKKWADDYFYNEHRDETRGVGGIFFDRLMATDEISMEKRFAFVRDVAYAFAPFYTSIINQNRGLPYGEREKQWQLIRRGRYVEFNLVYDRGTKFGLLTKGRIESILMSLPTHASWAYNFKPEPGSAEEQTLSYLKKDIDWINTGK</sequence>
<dbReference type="Gene3D" id="3.40.1500.10">
    <property type="entry name" value="Coproporphyrinogen III oxidase, aerobic"/>
    <property type="match status" value="1"/>
</dbReference>
<evidence type="ECO:0000256" key="1">
    <source>
        <dbReference type="ARBA" id="ARBA00005168"/>
    </source>
</evidence>
<keyword evidence="5" id="KW-0560">Oxidoreductase</keyword>
<dbReference type="Pfam" id="PF01218">
    <property type="entry name" value="Coprogen_oxidas"/>
    <property type="match status" value="1"/>
</dbReference>
<dbReference type="InterPro" id="IPR036406">
    <property type="entry name" value="Coprogen_oxidase_aer_sf"/>
</dbReference>
<gene>
    <name evidence="8" type="ORF">PKOR_18325</name>
</gene>
<dbReference type="Proteomes" id="UP000033109">
    <property type="component" value="Chromosome"/>
</dbReference>
<keyword evidence="6" id="KW-0350">Heme biosynthesis</keyword>
<dbReference type="PANTHER" id="PTHR10755">
    <property type="entry name" value="COPROPORPHYRINOGEN III OXIDASE, MITOCHONDRIAL"/>
    <property type="match status" value="1"/>
</dbReference>
<reference evidence="8 9" key="1">
    <citation type="journal article" date="2015" name="Sci. Rep.">
        <title>Unraveling adaptation of Pontibacter korlensis to radiation and infertility in desert through complete genome and comparative transcriptomic analysis.</title>
        <authorList>
            <person name="Dai J."/>
            <person name="Dai W."/>
            <person name="Qiu C."/>
            <person name="Yang Z."/>
            <person name="Zhang Y."/>
            <person name="Zhou M."/>
            <person name="Zhang L."/>
            <person name="Fang C."/>
            <person name="Gao Q."/>
            <person name="Yang Q."/>
            <person name="Li X."/>
            <person name="Wang Z."/>
            <person name="Wang Z."/>
            <person name="Jia Z."/>
            <person name="Chen X."/>
        </authorList>
    </citation>
    <scope>NUCLEOTIDE SEQUENCE [LARGE SCALE GENOMIC DNA]</scope>
    <source>
        <strain evidence="8 9">X14-1T</strain>
    </source>
</reference>
<comment type="pathway">
    <text evidence="1">Porphyrin-containing compound metabolism; protoporphyrin-IX biosynthesis; protoporphyrinogen-IX from coproporphyrinogen-III (O2 route): step 1/1.</text>
</comment>
<comment type="similarity">
    <text evidence="2">Belongs to the aerobic coproporphyrinogen-III oxidase family.</text>
</comment>
<dbReference type="SUPFAM" id="SSF102886">
    <property type="entry name" value="Coproporphyrinogen III oxidase"/>
    <property type="match status" value="1"/>
</dbReference>
<dbReference type="GO" id="GO:0005737">
    <property type="term" value="C:cytoplasm"/>
    <property type="evidence" value="ECO:0007669"/>
    <property type="project" value="TreeGrafter"/>
</dbReference>
<protein>
    <recommendedName>
        <fullName evidence="4">coproporphyrinogen oxidase</fullName>
        <ecNumber evidence="4">1.3.3.3</ecNumber>
    </recommendedName>
</protein>
<dbReference type="GO" id="GO:0004109">
    <property type="term" value="F:coproporphyrinogen oxidase activity"/>
    <property type="evidence" value="ECO:0007669"/>
    <property type="project" value="UniProtKB-EC"/>
</dbReference>